<reference evidence="1" key="1">
    <citation type="submission" date="2022-06" db="EMBL/GenBank/DDBJ databases">
        <authorList>
            <person name="Legras J.-L."/>
            <person name="Devillers H."/>
            <person name="Grondin C."/>
        </authorList>
    </citation>
    <scope>NUCLEOTIDE SEQUENCE</scope>
    <source>
        <strain evidence="1">CLIB 1444</strain>
    </source>
</reference>
<dbReference type="Proteomes" id="UP001152531">
    <property type="component" value="Unassembled WGS sequence"/>
</dbReference>
<dbReference type="EMBL" id="CALSDN010000013">
    <property type="protein sequence ID" value="CAH6723180.1"/>
    <property type="molecule type" value="Genomic_DNA"/>
</dbReference>
<gene>
    <name evidence="1" type="ORF">CLIB1444_13S02124</name>
</gene>
<evidence type="ECO:0000313" key="1">
    <source>
        <dbReference type="EMBL" id="CAH6723180.1"/>
    </source>
</evidence>
<accession>A0ACA9YEL5</accession>
<comment type="caution">
    <text evidence="1">The sequence shown here is derived from an EMBL/GenBank/DDBJ whole genome shotgun (WGS) entry which is preliminary data.</text>
</comment>
<name>A0ACA9YEL5_9ASCO</name>
<protein>
    <submittedName>
        <fullName evidence="1">Elongator complex protein 2</fullName>
    </submittedName>
</protein>
<evidence type="ECO:0000313" key="2">
    <source>
        <dbReference type="Proteomes" id="UP001152531"/>
    </source>
</evidence>
<keyword evidence="2" id="KW-1185">Reference proteome</keyword>
<sequence>MKIDQQSVLVGSNKQPFGVDYSESDKLVAYGAKNNIALWNPNDIRGVINTLKKHTGEVTCVKFIPNSDYLISGGEDKEINVWKKHDETFQLSQTMQDHEGSISCITVFSSYFVTGSSDGKIIIWQLKDNKWELLSSFNIKPGFYPLSLALEEVKPGQYVMAIGGTVTTLYIYSFEIDQGKLENLTNVAVLTGHEDWIKCLTFIKESEDNYLLASGSQDRYIRLWRLKINEKIDQSDEDSSKLILLSNKQYKFQIKETKLAFSFEALIVGHDDWITGLSWQPAGLSSGSGNKLQLLSSSADTALMIWEMDFESGIWICVSRIGELSIKGASTATGASGGFWSVNWFVEGDSQYIITNGKTGSIRKFKSSLDDNRSWESVLSVSGPIKDITDIVWAPDNSYLMATSLDQTTRLVAPWNGSVTGGKREKPTWHEFGRPQIHGYDMMCLDNISGTRFVSGGDEKILRVFEMTKSIKTLLEKFVGSKISNTSDLPEVAALPVLGLSNKSGKDQLEAGDVNNEDDVEVPNKDIFEELEGPPLEDHLQRFTLFPELEKLYGHGYEIANCVVSPNGKFIATSCKCNTEKHGMIRIFDIVKDFKQCDQTLPGHSLTITNMEFSPDGEYLLSVSRDRQFIVWRMIDEDEGKFEMVLTNPKAHTRIIWDCSWLPSEFGHYFVTGSRDKSIKLWNIENTKELDMLKLPTIVTSIASFGSLVNSKPLIAVGLENGEILFIEIDNNKFNIIHNIDNNITPSEKISVMKFNGNLLAVGSSDSSIRVYDIVI</sequence>
<proteinExistence type="predicted"/>
<organism evidence="1 2">
    <name type="scientific">[Candida] jaroonii</name>
    <dbReference type="NCBI Taxonomy" id="467808"/>
    <lineage>
        <taxon>Eukaryota</taxon>
        <taxon>Fungi</taxon>
        <taxon>Dikarya</taxon>
        <taxon>Ascomycota</taxon>
        <taxon>Saccharomycotina</taxon>
        <taxon>Pichiomycetes</taxon>
        <taxon>Debaryomycetaceae</taxon>
        <taxon>Yamadazyma</taxon>
    </lineage>
</organism>